<gene>
    <name evidence="1" type="ORF">CSQ87_06935</name>
</gene>
<evidence type="ECO:0000313" key="2">
    <source>
        <dbReference type="Proteomes" id="UP000231451"/>
    </source>
</evidence>
<sequence length="304" mass="33824">MSDDEEARWLADYALSDKRSRPLLVITCPKGVSKPEIDPDLVFALTGDVLDIAVFGSNANVGGIDAFNDALAKRGRAAYGVYNGAVRFYPTFSEDADHAQTVDVLPEAPLYFVDTKPHREHAIDDLTGRLVYAGLLDSKPRPDLVAQVAQGFNERNRYANVAEGENRYPAHIIRNADQTRELIGVLLSKKRMMPIVVVAQSDQRPNPFVDVDLISNVLHDLALVAVLRSDESVAEFKRRIPRHAWVFGDAGRVFPAGVKWNDPDSPPRLFLPNEHVSRMLLTNLMMKDALINVADTLRRLSSLK</sequence>
<accession>A0A2M9HDS3</accession>
<proteinExistence type="predicted"/>
<comment type="caution">
    <text evidence="1">The sequence shown here is derived from an EMBL/GenBank/DDBJ whole genome shotgun (WGS) entry which is preliminary data.</text>
</comment>
<evidence type="ECO:0000313" key="1">
    <source>
        <dbReference type="EMBL" id="PJM74963.1"/>
    </source>
</evidence>
<organism evidence="1 2">
    <name type="scientific">Bifidobacterium simiarum</name>
    <dbReference type="NCBI Taxonomy" id="2045441"/>
    <lineage>
        <taxon>Bacteria</taxon>
        <taxon>Bacillati</taxon>
        <taxon>Actinomycetota</taxon>
        <taxon>Actinomycetes</taxon>
        <taxon>Bifidobacteriales</taxon>
        <taxon>Bifidobacteriaceae</taxon>
        <taxon>Bifidobacterium</taxon>
    </lineage>
</organism>
<dbReference type="EMBL" id="PEBK01000006">
    <property type="protein sequence ID" value="PJM74963.1"/>
    <property type="molecule type" value="Genomic_DNA"/>
</dbReference>
<protein>
    <submittedName>
        <fullName evidence="1">Uncharacterized protein</fullName>
    </submittedName>
</protein>
<dbReference type="AlphaFoldDB" id="A0A2M9HDS3"/>
<dbReference type="Proteomes" id="UP000231451">
    <property type="component" value="Unassembled WGS sequence"/>
</dbReference>
<name>A0A2M9HDS3_9BIFI</name>
<reference evidence="1 2" key="1">
    <citation type="submission" date="2017-10" db="EMBL/GenBank/DDBJ databases">
        <title>Draft genome sequences of strains TRE 1, TRE 9, TRE H and TRI 7, isolated from tamarins, belonging to four potential novel Bifidobacterium species.</title>
        <authorList>
            <person name="Mattarelli P."/>
            <person name="Modesto M."/>
            <person name="Puglisi E."/>
            <person name="Morelli L."/>
            <person name="Spezio C."/>
            <person name="Bonetti A."/>
            <person name="Sandri C."/>
        </authorList>
    </citation>
    <scope>NUCLEOTIDE SEQUENCE [LARGE SCALE GENOMIC DNA]</scope>
    <source>
        <strain evidence="2">TRI7</strain>
    </source>
</reference>
<keyword evidence="2" id="KW-1185">Reference proteome</keyword>